<dbReference type="CDD" id="cd18787">
    <property type="entry name" value="SF2_C_DEAD"/>
    <property type="match status" value="1"/>
</dbReference>
<dbReference type="InterPro" id="IPR035979">
    <property type="entry name" value="RBD_domain_sf"/>
</dbReference>
<dbReference type="SMART" id="SM00360">
    <property type="entry name" value="RRM"/>
    <property type="match status" value="1"/>
</dbReference>
<dbReference type="GO" id="GO:0005524">
    <property type="term" value="F:ATP binding"/>
    <property type="evidence" value="ECO:0007669"/>
    <property type="project" value="UniProtKB-KW"/>
</dbReference>
<dbReference type="Gene3D" id="3.40.50.300">
    <property type="entry name" value="P-loop containing nucleotide triphosphate hydrolases"/>
    <property type="match status" value="2"/>
</dbReference>
<dbReference type="Pfam" id="PF00076">
    <property type="entry name" value="RRM_1"/>
    <property type="match status" value="1"/>
</dbReference>
<dbReference type="SUPFAM" id="SSF52540">
    <property type="entry name" value="P-loop containing nucleoside triphosphate hydrolases"/>
    <property type="match status" value="1"/>
</dbReference>
<evidence type="ECO:0000313" key="15">
    <source>
        <dbReference type="EMBL" id="CAD7246119.1"/>
    </source>
</evidence>
<dbReference type="PROSITE" id="PS51192">
    <property type="entry name" value="HELICASE_ATP_BIND_1"/>
    <property type="match status" value="1"/>
</dbReference>
<dbReference type="Pfam" id="PF00270">
    <property type="entry name" value="DEAD"/>
    <property type="match status" value="1"/>
</dbReference>
<evidence type="ECO:0000256" key="3">
    <source>
        <dbReference type="ARBA" id="ARBA00022741"/>
    </source>
</evidence>
<keyword evidence="4 10" id="KW-0378">Hydrolase</keyword>
<dbReference type="Gene3D" id="3.30.70.330">
    <property type="match status" value="1"/>
</dbReference>
<protein>
    <recommendedName>
        <fullName evidence="2">RNA-binding protein 42</fullName>
    </recommendedName>
    <alternativeName>
        <fullName evidence="8">RNA-binding motif protein 42</fullName>
    </alternativeName>
</protein>
<dbReference type="GO" id="GO:0016787">
    <property type="term" value="F:hydrolase activity"/>
    <property type="evidence" value="ECO:0007669"/>
    <property type="project" value="UniProtKB-KW"/>
</dbReference>
<keyword evidence="7 9" id="KW-0694">RNA-binding</keyword>
<dbReference type="GO" id="GO:0003723">
    <property type="term" value="F:RNA binding"/>
    <property type="evidence" value="ECO:0007669"/>
    <property type="project" value="UniProtKB-UniRule"/>
</dbReference>
<evidence type="ECO:0000256" key="4">
    <source>
        <dbReference type="ARBA" id="ARBA00022801"/>
    </source>
</evidence>
<dbReference type="OrthoDB" id="10261904at2759"/>
<name>A0A7R8X8P5_9CRUS</name>
<comment type="similarity">
    <text evidence="1">Belongs to the RRM RBM42 family.</text>
</comment>
<evidence type="ECO:0000256" key="11">
    <source>
        <dbReference type="SAM" id="MobiDB-lite"/>
    </source>
</evidence>
<dbReference type="InterPro" id="IPR000504">
    <property type="entry name" value="RRM_dom"/>
</dbReference>
<keyword evidence="5 10" id="KW-0347">Helicase</keyword>
<feature type="region of interest" description="Disordered" evidence="11">
    <location>
        <begin position="737"/>
        <end position="772"/>
    </location>
</feature>
<dbReference type="SMART" id="SM00490">
    <property type="entry name" value="HELICc"/>
    <property type="match status" value="1"/>
</dbReference>
<dbReference type="GO" id="GO:0003724">
    <property type="term" value="F:RNA helicase activity"/>
    <property type="evidence" value="ECO:0007669"/>
    <property type="project" value="TreeGrafter"/>
</dbReference>
<evidence type="ECO:0000256" key="6">
    <source>
        <dbReference type="ARBA" id="ARBA00022840"/>
    </source>
</evidence>
<gene>
    <name evidence="15" type="ORF">DSTB1V02_LOCUS5979</name>
</gene>
<proteinExistence type="inferred from homology"/>
<dbReference type="InterPro" id="IPR012677">
    <property type="entry name" value="Nucleotide-bd_a/b_plait_sf"/>
</dbReference>
<dbReference type="EMBL" id="CAJPEV010001043">
    <property type="protein sequence ID" value="CAG0890348.1"/>
    <property type="molecule type" value="Genomic_DNA"/>
</dbReference>
<organism evidence="15">
    <name type="scientific">Darwinula stevensoni</name>
    <dbReference type="NCBI Taxonomy" id="69355"/>
    <lineage>
        <taxon>Eukaryota</taxon>
        <taxon>Metazoa</taxon>
        <taxon>Ecdysozoa</taxon>
        <taxon>Arthropoda</taxon>
        <taxon>Crustacea</taxon>
        <taxon>Oligostraca</taxon>
        <taxon>Ostracoda</taxon>
        <taxon>Podocopa</taxon>
        <taxon>Podocopida</taxon>
        <taxon>Darwinulocopina</taxon>
        <taxon>Darwinuloidea</taxon>
        <taxon>Darwinulidae</taxon>
        <taxon>Darwinula</taxon>
    </lineage>
</organism>
<evidence type="ECO:0000256" key="8">
    <source>
        <dbReference type="ARBA" id="ARBA00030574"/>
    </source>
</evidence>
<dbReference type="Proteomes" id="UP000677054">
    <property type="component" value="Unassembled WGS sequence"/>
</dbReference>
<evidence type="ECO:0000259" key="12">
    <source>
        <dbReference type="PROSITE" id="PS50102"/>
    </source>
</evidence>
<reference evidence="15" key="1">
    <citation type="submission" date="2020-11" db="EMBL/GenBank/DDBJ databases">
        <authorList>
            <person name="Tran Van P."/>
        </authorList>
    </citation>
    <scope>NUCLEOTIDE SEQUENCE</scope>
</reference>
<dbReference type="InterPro" id="IPR001650">
    <property type="entry name" value="Helicase_C-like"/>
</dbReference>
<dbReference type="EMBL" id="LR900560">
    <property type="protein sequence ID" value="CAD7246119.1"/>
    <property type="molecule type" value="Genomic_DNA"/>
</dbReference>
<evidence type="ECO:0000256" key="2">
    <source>
        <dbReference type="ARBA" id="ARBA00015192"/>
    </source>
</evidence>
<dbReference type="GO" id="GO:0005829">
    <property type="term" value="C:cytosol"/>
    <property type="evidence" value="ECO:0007669"/>
    <property type="project" value="TreeGrafter"/>
</dbReference>
<evidence type="ECO:0000259" key="13">
    <source>
        <dbReference type="PROSITE" id="PS51192"/>
    </source>
</evidence>
<dbReference type="CDD" id="cd17955">
    <property type="entry name" value="DEADc_DDX49"/>
    <property type="match status" value="1"/>
</dbReference>
<evidence type="ECO:0000256" key="9">
    <source>
        <dbReference type="PROSITE-ProRule" id="PRU00176"/>
    </source>
</evidence>
<accession>A0A7R8X8P5</accession>
<dbReference type="InterPro" id="IPR034215">
    <property type="entry name" value="RBM42_RRM"/>
</dbReference>
<dbReference type="AlphaFoldDB" id="A0A7R8X8P5"/>
<feature type="domain" description="Helicase ATP-binding" evidence="13">
    <location>
        <begin position="357"/>
        <end position="528"/>
    </location>
</feature>
<feature type="compositionally biased region" description="Basic residues" evidence="11">
    <location>
        <begin position="751"/>
        <end position="762"/>
    </location>
</feature>
<dbReference type="PROSITE" id="PS00039">
    <property type="entry name" value="DEAD_ATP_HELICASE"/>
    <property type="match status" value="1"/>
</dbReference>
<evidence type="ECO:0000256" key="10">
    <source>
        <dbReference type="RuleBase" id="RU000492"/>
    </source>
</evidence>
<dbReference type="InterPro" id="IPR011545">
    <property type="entry name" value="DEAD/DEAH_box_helicase_dom"/>
</dbReference>
<dbReference type="SUPFAM" id="SSF54928">
    <property type="entry name" value="RNA-binding domain, RBD"/>
    <property type="match status" value="1"/>
</dbReference>
<dbReference type="SMART" id="SM00487">
    <property type="entry name" value="DEXDc"/>
    <property type="match status" value="1"/>
</dbReference>
<dbReference type="InterPro" id="IPR050079">
    <property type="entry name" value="DEAD_box_RNA_helicase"/>
</dbReference>
<evidence type="ECO:0000259" key="14">
    <source>
        <dbReference type="PROSITE" id="PS51194"/>
    </source>
</evidence>
<comment type="similarity">
    <text evidence="10">Belongs to the DEAD box helicase family.</text>
</comment>
<keyword evidence="6 10" id="KW-0067">ATP-binding</keyword>
<keyword evidence="3 10" id="KW-0547">Nucleotide-binding</keyword>
<dbReference type="Pfam" id="PF00271">
    <property type="entry name" value="Helicase_C"/>
    <property type="match status" value="1"/>
</dbReference>
<sequence>MAGPGAQFSMEDEMDRFEAEIAGPRLPLSASTYQQTQAQLERQIPGFRPPPPPAFIPHQLQQRYPSAVLPHAGRMSLTGRLPPPPPGIRPMAPEGMSFTPPPPPPSANLTHNAYAASASALPGADPTQQPAGMITTAVDPNMSRITGTPIVIVAPPQKYKKEKEKMPFSSDSSASMSSIATKAFVTRITPAVRSQVPAKTLQTRLEKQEENKPMSSADAFSKAKEMANKVNATTIVTKIHQIPKQGKREKKPKKIIRVAGGEVWEDSSLLEWDPDDFRLFCGDLGNDVNDDVLTRAFNKYSSFVKAKVVKDKRTGKTKGFGFVSFKDPKDYVRAMREMNGKYVGSIKRPTPVQANCIPPILEGKDCIGCAKTGSGKTLAFALPILQNLSNDPYGIFALVLTPTRELAYQIADQFRVYGKPVGLKDAIIVGGRDMVEQGLALSRNPHIVIATPGRLADHISSCDTFSLTKIKFLVLDEADRLFDGQYDEQLEKIFQVLPKSRQTLLFSATLTDTLQNLRTVATKEPFFWEDIQAVKTVETLNQKYILCPSHVKDGYLVYIIKEFREKNPTGSIIVFTGTCKSCQILYLLLHSLGFSCRSLNSRIKQRERLTSIAMFKSTRVQILVATDVASRGLDIPEVELVLNYNVPPVAKDYIHRVGRTGRAGRGGLAVTLLSPEEIPLLQEVEKVINTRISEQAFPDKEVVKILTQVAVTRRQCQIKLEESEFELSHRVNKRKKLILEGKDPDEEERKKSQRMKQWRKQGLKASLTAKSS</sequence>
<evidence type="ECO:0000256" key="1">
    <source>
        <dbReference type="ARBA" id="ARBA00007408"/>
    </source>
</evidence>
<dbReference type="CDD" id="cd12383">
    <property type="entry name" value="RRM_RBM42"/>
    <property type="match status" value="1"/>
</dbReference>
<feature type="domain" description="RRM" evidence="12">
    <location>
        <begin position="277"/>
        <end position="353"/>
    </location>
</feature>
<dbReference type="PROSITE" id="PS51194">
    <property type="entry name" value="HELICASE_CTER"/>
    <property type="match status" value="1"/>
</dbReference>
<dbReference type="PANTHER" id="PTHR47959">
    <property type="entry name" value="ATP-DEPENDENT RNA HELICASE RHLE-RELATED"/>
    <property type="match status" value="1"/>
</dbReference>
<evidence type="ECO:0000256" key="7">
    <source>
        <dbReference type="ARBA" id="ARBA00022884"/>
    </source>
</evidence>
<feature type="compositionally biased region" description="Basic and acidic residues" evidence="11">
    <location>
        <begin position="737"/>
        <end position="750"/>
    </location>
</feature>
<dbReference type="InterPro" id="IPR014001">
    <property type="entry name" value="Helicase_ATP-bd"/>
</dbReference>
<dbReference type="InterPro" id="IPR027417">
    <property type="entry name" value="P-loop_NTPase"/>
</dbReference>
<dbReference type="InterPro" id="IPR000629">
    <property type="entry name" value="RNA-helicase_DEAD-box_CS"/>
</dbReference>
<dbReference type="PANTHER" id="PTHR47959:SF24">
    <property type="entry name" value="ATP-DEPENDENT RNA HELICASE"/>
    <property type="match status" value="1"/>
</dbReference>
<feature type="domain" description="Helicase C-terminal" evidence="14">
    <location>
        <begin position="555"/>
        <end position="703"/>
    </location>
</feature>
<dbReference type="PROSITE" id="PS50102">
    <property type="entry name" value="RRM"/>
    <property type="match status" value="1"/>
</dbReference>
<keyword evidence="16" id="KW-1185">Reference proteome</keyword>
<evidence type="ECO:0000256" key="5">
    <source>
        <dbReference type="ARBA" id="ARBA00022806"/>
    </source>
</evidence>
<evidence type="ECO:0000313" key="16">
    <source>
        <dbReference type="Proteomes" id="UP000677054"/>
    </source>
</evidence>